<dbReference type="AlphaFoldDB" id="A0A8W8I5J3"/>
<evidence type="ECO:0000313" key="6">
    <source>
        <dbReference type="EnsemblMetazoa" id="G12472.1:cds"/>
    </source>
</evidence>
<proteinExistence type="predicted"/>
<dbReference type="InterPro" id="IPR013320">
    <property type="entry name" value="ConA-like_dom_sf"/>
</dbReference>
<evidence type="ECO:0000256" key="1">
    <source>
        <dbReference type="ARBA" id="ARBA00022734"/>
    </source>
</evidence>
<feature type="region of interest" description="Disordered" evidence="4">
    <location>
        <begin position="28"/>
        <end position="47"/>
    </location>
</feature>
<dbReference type="GO" id="GO:0030246">
    <property type="term" value="F:carbohydrate binding"/>
    <property type="evidence" value="ECO:0007669"/>
    <property type="project" value="UniProtKB-UniRule"/>
</dbReference>
<evidence type="ECO:0000256" key="2">
    <source>
        <dbReference type="ARBA" id="ARBA00022737"/>
    </source>
</evidence>
<evidence type="ECO:0000259" key="5">
    <source>
        <dbReference type="PROSITE" id="PS51304"/>
    </source>
</evidence>
<reference evidence="6" key="1">
    <citation type="submission" date="2022-08" db="UniProtKB">
        <authorList>
            <consortium name="EnsemblMetazoa"/>
        </authorList>
    </citation>
    <scope>IDENTIFICATION</scope>
    <source>
        <strain evidence="6">05x7-T-G4-1.051#20</strain>
    </source>
</reference>
<dbReference type="CDD" id="cd00070">
    <property type="entry name" value="GLECT"/>
    <property type="match status" value="1"/>
</dbReference>
<dbReference type="Gene3D" id="2.60.120.200">
    <property type="match status" value="1"/>
</dbReference>
<dbReference type="Pfam" id="PF00337">
    <property type="entry name" value="Gal-bind_lectin"/>
    <property type="match status" value="1"/>
</dbReference>
<feature type="domain" description="Galectin" evidence="5">
    <location>
        <begin position="65"/>
        <end position="201"/>
    </location>
</feature>
<dbReference type="SUPFAM" id="SSF49899">
    <property type="entry name" value="Concanavalin A-like lectins/glucanases"/>
    <property type="match status" value="1"/>
</dbReference>
<dbReference type="OrthoDB" id="6147920at2759"/>
<dbReference type="EnsemblMetazoa" id="G12472.10">
    <property type="protein sequence ID" value="G12472.10:cds"/>
    <property type="gene ID" value="G12472"/>
</dbReference>
<dbReference type="EnsemblMetazoa" id="G12472.1">
    <property type="protein sequence ID" value="G12472.1:cds"/>
    <property type="gene ID" value="G12472"/>
</dbReference>
<keyword evidence="2" id="KW-0677">Repeat</keyword>
<evidence type="ECO:0000256" key="3">
    <source>
        <dbReference type="RuleBase" id="RU102079"/>
    </source>
</evidence>
<dbReference type="InterPro" id="IPR044156">
    <property type="entry name" value="Galectin-like"/>
</dbReference>
<sequence>MSKTSKKCRRCKGLHECVCQTVDASQCTMPPPTPPAGPNDSSGGYPTTGYPGGGPYRIYDPPMPVIAPISGGIFPGKMIFISGVLNPNAARFTINFMCGPYDGSDIALHCDVRLRFGSDVNVFVRNSLLGGGWGGEERPCPYFPFVPNGSFDMIILAEKDKFKIAVNNQHLVEYGHRLQPLKKIDTMKIMGDVRINQIRFQ</sequence>
<evidence type="ECO:0000313" key="7">
    <source>
        <dbReference type="Proteomes" id="UP000005408"/>
    </source>
</evidence>
<dbReference type="OMA" id="RFTINFM"/>
<dbReference type="FunFam" id="2.60.120.200:FF:000124">
    <property type="entry name" value="Galectin-4"/>
    <property type="match status" value="1"/>
</dbReference>
<dbReference type="InterPro" id="IPR001079">
    <property type="entry name" value="Galectin_CRD"/>
</dbReference>
<name>A0A8W8I5J3_MAGGI</name>
<dbReference type="PANTHER" id="PTHR11346">
    <property type="entry name" value="GALECTIN"/>
    <property type="match status" value="1"/>
</dbReference>
<dbReference type="PROSITE" id="PS51304">
    <property type="entry name" value="GALECTIN"/>
    <property type="match status" value="1"/>
</dbReference>
<dbReference type="SMART" id="SM00908">
    <property type="entry name" value="Gal-bind_lectin"/>
    <property type="match status" value="1"/>
</dbReference>
<dbReference type="EnsemblMetazoa" id="G12472.13">
    <property type="protein sequence ID" value="G12472.13:cds"/>
    <property type="gene ID" value="G12472"/>
</dbReference>
<protein>
    <recommendedName>
        <fullName evidence="3">Galectin</fullName>
    </recommendedName>
</protein>
<accession>A0A8W8I5J3</accession>
<keyword evidence="7" id="KW-1185">Reference proteome</keyword>
<dbReference type="Proteomes" id="UP000005408">
    <property type="component" value="Unassembled WGS sequence"/>
</dbReference>
<keyword evidence="1 3" id="KW-0430">Lectin</keyword>
<dbReference type="PANTHER" id="PTHR11346:SF176">
    <property type="entry name" value="32 KDA BETA-GALACTOSIDE-BINDING LECTIN LEC-3"/>
    <property type="match status" value="1"/>
</dbReference>
<evidence type="ECO:0000256" key="4">
    <source>
        <dbReference type="SAM" id="MobiDB-lite"/>
    </source>
</evidence>
<dbReference type="SMART" id="SM00276">
    <property type="entry name" value="GLECT"/>
    <property type="match status" value="1"/>
</dbReference>
<organism evidence="6 7">
    <name type="scientific">Magallana gigas</name>
    <name type="common">Pacific oyster</name>
    <name type="synonym">Crassostrea gigas</name>
    <dbReference type="NCBI Taxonomy" id="29159"/>
    <lineage>
        <taxon>Eukaryota</taxon>
        <taxon>Metazoa</taxon>
        <taxon>Spiralia</taxon>
        <taxon>Lophotrochozoa</taxon>
        <taxon>Mollusca</taxon>
        <taxon>Bivalvia</taxon>
        <taxon>Autobranchia</taxon>
        <taxon>Pteriomorphia</taxon>
        <taxon>Ostreida</taxon>
        <taxon>Ostreoidea</taxon>
        <taxon>Ostreidae</taxon>
        <taxon>Magallana</taxon>
    </lineage>
</organism>
<dbReference type="EnsemblMetazoa" id="G12472.11">
    <property type="protein sequence ID" value="G12472.11:cds"/>
    <property type="gene ID" value="G12472"/>
</dbReference>